<protein>
    <submittedName>
        <fullName evidence="1">DUF2590 family protein</fullName>
    </submittedName>
</protein>
<evidence type="ECO:0000313" key="1">
    <source>
        <dbReference type="EMBL" id="MDK2595205.1"/>
    </source>
</evidence>
<gene>
    <name evidence="1" type="ORF">QNM18_09145</name>
</gene>
<dbReference type="InterPro" id="IPR019697">
    <property type="entry name" value="Phage_HP1_Orf28"/>
</dbReference>
<reference evidence="1 2" key="1">
    <citation type="submission" date="2023-05" db="EMBL/GenBank/DDBJ databases">
        <title>Pseudoalteromonas ardens sp. nov., Pseudoalteromonas obscura sp. nov., and Pseudoalteromonas umbrosa sp. nov., isolated from the coral Montipora capitata.</title>
        <authorList>
            <person name="Thomas E.M."/>
            <person name="Smith E.M."/>
            <person name="Papke E."/>
            <person name="Shlafstein M.D."/>
            <person name="Oline D.K."/>
            <person name="Videau P."/>
            <person name="Saw J.H."/>
            <person name="Strangman W.K."/>
            <person name="Ushijima B."/>
        </authorList>
    </citation>
    <scope>NUCLEOTIDE SEQUENCE [LARGE SCALE GENOMIC DNA]</scope>
    <source>
        <strain evidence="1 2">P94</strain>
    </source>
</reference>
<sequence>MTFDEIQLHIDLNVVDGDFVLNDSLSPATLQKADVIAQDIKHRILESGLLVKLVGLRNENGIKPILTELELLIEKDDRLKPGSINIIKNDNGLSIDAKTRQYGGNHEI</sequence>
<keyword evidence="2" id="KW-1185">Reference proteome</keyword>
<name>A0ABT7EJJ9_9GAMM</name>
<dbReference type="EMBL" id="JASJUT010000003">
    <property type="protein sequence ID" value="MDK2595205.1"/>
    <property type="molecule type" value="Genomic_DNA"/>
</dbReference>
<dbReference type="RefSeq" id="WP_284137278.1">
    <property type="nucleotide sequence ID" value="NZ_JASJUT010000003.1"/>
</dbReference>
<evidence type="ECO:0000313" key="2">
    <source>
        <dbReference type="Proteomes" id="UP001231915"/>
    </source>
</evidence>
<organism evidence="1 2">
    <name type="scientific">Pseudoalteromonas obscura</name>
    <dbReference type="NCBI Taxonomy" id="3048491"/>
    <lineage>
        <taxon>Bacteria</taxon>
        <taxon>Pseudomonadati</taxon>
        <taxon>Pseudomonadota</taxon>
        <taxon>Gammaproteobacteria</taxon>
        <taxon>Alteromonadales</taxon>
        <taxon>Pseudoalteromonadaceae</taxon>
        <taxon>Pseudoalteromonas</taxon>
    </lineage>
</organism>
<dbReference type="Proteomes" id="UP001231915">
    <property type="component" value="Unassembled WGS sequence"/>
</dbReference>
<proteinExistence type="predicted"/>
<comment type="caution">
    <text evidence="1">The sequence shown here is derived from an EMBL/GenBank/DDBJ whole genome shotgun (WGS) entry which is preliminary data.</text>
</comment>
<accession>A0ABT7EJJ9</accession>
<dbReference type="Pfam" id="PF10761">
    <property type="entry name" value="DUF2590"/>
    <property type="match status" value="1"/>
</dbReference>